<dbReference type="EMBL" id="JAFBIT010000001">
    <property type="protein sequence ID" value="MCF2651303.1"/>
    <property type="molecule type" value="Genomic_DNA"/>
</dbReference>
<dbReference type="SMART" id="SM00942">
    <property type="entry name" value="PriCT_1"/>
    <property type="match status" value="1"/>
</dbReference>
<name>A0ABS9CK35_9FIRM</name>
<dbReference type="InterPro" id="IPR014820">
    <property type="entry name" value="PriCT_1"/>
</dbReference>
<sequence length="694" mass="78313">MTQSLNKPFTLHLSNVRGRKTNTSYPYEAPITCPADLMKAAKFDHTAGLFKDGKNSKGGMIAAHRAIKDFVEEDCVITDCDNKENNPMLPDIPPEEWKTPEDVHKAFPGVEFIAIPSRNHMKEKNGLPARPKHHYYFPRSRKAETAGESAKLRNAIIEHFPQFDEKAKDPAHFMFGIESPLEPIYYPGEICIDEFMQQLEQRVNDEAAVIPDGCRNATLSRYAFSMLKRFGMDDGTAESLFYQKAGHCEPPLDDSELSTIWNSAVSGYKEKVLSNPDYVDPATFAAQMDFAAAGGKKKVLTSADIERILAELGVTVRLNVISGAVDIQGLPSEFSTTNAPNVLPVYLTDYIKRHHMKCSKQDLDDCLVLIEDKNRFNPFEEMLTANPWDGTDRLAELPEILDIDADGIEFNTYVIKWLWQTVSLALNDDDNPAGADGVLTLQGNQGIGKTRFFAVIALKADWFSEGVSINTDNKDTIIQATGSLIAELGELDSTLKREQSALKAFLTAARDMYRLPYARAAVRRPRRTSFCATVNPEEFLNDETGSRRFWTVHVGNIDVERLNSLSKEWVTQLWAQVYEQYYKTDPQGFRLSREERATLEKSNERYSKPIAGEIEIMDALDWEQPVSKWKWYRTSELKDALRLYRITPAQIGKALTRISTRDLRIETKAPGNVKQYLLPGLLPETSRAGYVPPL</sequence>
<proteinExistence type="predicted"/>
<protein>
    <recommendedName>
        <fullName evidence="1">Primase C-terminal 1 domain-containing protein</fullName>
    </recommendedName>
</protein>
<evidence type="ECO:0000259" key="1">
    <source>
        <dbReference type="SMART" id="SM00942"/>
    </source>
</evidence>
<dbReference type="InterPro" id="IPR007936">
    <property type="entry name" value="VapE-like_dom"/>
</dbReference>
<accession>A0ABS9CK35</accession>
<evidence type="ECO:0000313" key="2">
    <source>
        <dbReference type="EMBL" id="MCF2651303.1"/>
    </source>
</evidence>
<keyword evidence="3" id="KW-1185">Reference proteome</keyword>
<gene>
    <name evidence="2" type="ORF">JQM67_01585</name>
</gene>
<dbReference type="PANTHER" id="PTHR34985:SF1">
    <property type="entry name" value="SLR0554 PROTEIN"/>
    <property type="match status" value="1"/>
</dbReference>
<evidence type="ECO:0000313" key="3">
    <source>
        <dbReference type="Proteomes" id="UP001299220"/>
    </source>
</evidence>
<organism evidence="2 3">
    <name type="scientific">Anaeromassilibacillus senegalensis</name>
    <dbReference type="NCBI Taxonomy" id="1673717"/>
    <lineage>
        <taxon>Bacteria</taxon>
        <taxon>Bacillati</taxon>
        <taxon>Bacillota</taxon>
        <taxon>Clostridia</taxon>
        <taxon>Eubacteriales</taxon>
        <taxon>Acutalibacteraceae</taxon>
        <taxon>Anaeromassilibacillus</taxon>
    </lineage>
</organism>
<dbReference type="PANTHER" id="PTHR34985">
    <property type="entry name" value="SLR0554 PROTEIN"/>
    <property type="match status" value="1"/>
</dbReference>
<reference evidence="2 3" key="1">
    <citation type="submission" date="2020-12" db="EMBL/GenBank/DDBJ databases">
        <title>Whole genome sequences of gut porcine anaerobes.</title>
        <authorList>
            <person name="Kubasova T."/>
            <person name="Jahodarova E."/>
            <person name="Rychlik I."/>
        </authorList>
    </citation>
    <scope>NUCLEOTIDE SEQUENCE [LARGE SCALE GENOMIC DNA]</scope>
    <source>
        <strain evidence="2 3">An867</strain>
    </source>
</reference>
<dbReference type="SUPFAM" id="SSF52540">
    <property type="entry name" value="P-loop containing nucleoside triphosphate hydrolases"/>
    <property type="match status" value="1"/>
</dbReference>
<dbReference type="Proteomes" id="UP001299220">
    <property type="component" value="Unassembled WGS sequence"/>
</dbReference>
<feature type="domain" description="Primase C-terminal 1" evidence="1">
    <location>
        <begin position="205"/>
        <end position="270"/>
    </location>
</feature>
<comment type="caution">
    <text evidence="2">The sequence shown here is derived from an EMBL/GenBank/DDBJ whole genome shotgun (WGS) entry which is preliminary data.</text>
</comment>
<dbReference type="RefSeq" id="WP_235322237.1">
    <property type="nucleotide sequence ID" value="NZ_JAFBIT010000001.1"/>
</dbReference>
<dbReference type="Pfam" id="PF05272">
    <property type="entry name" value="VapE-like_dom"/>
    <property type="match status" value="1"/>
</dbReference>
<dbReference type="InterPro" id="IPR027417">
    <property type="entry name" value="P-loop_NTPase"/>
</dbReference>